<feature type="compositionally biased region" description="Low complexity" evidence="1">
    <location>
        <begin position="86"/>
        <end position="104"/>
    </location>
</feature>
<name>A0A8H6R2I9_9EURO</name>
<dbReference type="Proteomes" id="UP000641853">
    <property type="component" value="Unassembled WGS sequence"/>
</dbReference>
<evidence type="ECO:0000313" key="3">
    <source>
        <dbReference type="EMBL" id="KAF7182672.1"/>
    </source>
</evidence>
<dbReference type="AlphaFoldDB" id="A0A8H6R2I9"/>
<feature type="region of interest" description="Disordered" evidence="1">
    <location>
        <begin position="86"/>
        <end position="105"/>
    </location>
</feature>
<keyword evidence="2" id="KW-0732">Signal</keyword>
<sequence length="558" mass="60200">MVHINLLLTLALASSSAVVASTFTSDCQAKYDACRAAPGANLSTCASEKAACEGAGSSCQAKYDACRGAPGANLSTCASEKAACDASNSTTTTTPTAKPSSGSGDSCQAKYDACRGAPGANLSTCASEKASCDASRGTCSTELEHLDPRSFDLVNTRLNHNFLVLHHPEGPPRPCKQDRLKPETTPDYPFAFVVPDVLPLHVCGTSSSINDFDLRGPPPPTLGKQPVRLPFYSPVSDMAPATVCITYSIKASLIYLSGSKRCLLTKTQESVCIVPMTSNVVPSSLGPCSRLPSVDDTGSSRQGRLMLEAVEIPTLRAPVPANGTAPPLPAMAKVRLRYHSKSFEPPPLLGNLAVFLKAITHYSVNHPLCSIFRELEERPRSYAYQRAVQKESFTIRKSRMSNPHWQKITLPEYSQVETTYANDPGALQGTSFWEATLPIPLLMPQSKFLPPTFYTCYVVRTYRLSVAISYQKRKRYHRLARATLDVPIRLDSVPAERSIFTPSIASLANPDVNRATSANSPGVNCFHQSILPGYLESSLSDHTRVSTSSSIVTTVIPF</sequence>
<reference evidence="3" key="1">
    <citation type="submission" date="2020-06" db="EMBL/GenBank/DDBJ databases">
        <title>Draft genome sequences of strains closely related to Aspergillus parafelis and Aspergillus hiratsukae.</title>
        <authorList>
            <person name="Dos Santos R.A.C."/>
            <person name="Rivero-Menendez O."/>
            <person name="Steenwyk J.L."/>
            <person name="Mead M.E."/>
            <person name="Goldman G.H."/>
            <person name="Alastruey-Izquierdo A."/>
            <person name="Rokas A."/>
        </authorList>
    </citation>
    <scope>NUCLEOTIDE SEQUENCE</scope>
    <source>
        <strain evidence="3">CNM-CM7691</strain>
    </source>
</reference>
<keyword evidence="4" id="KW-1185">Reference proteome</keyword>
<evidence type="ECO:0000256" key="1">
    <source>
        <dbReference type="SAM" id="MobiDB-lite"/>
    </source>
</evidence>
<gene>
    <name evidence="3" type="ORF">CNMCM7691_002333</name>
</gene>
<organism evidence="3 4">
    <name type="scientific">Aspergillus felis</name>
    <dbReference type="NCBI Taxonomy" id="1287682"/>
    <lineage>
        <taxon>Eukaryota</taxon>
        <taxon>Fungi</taxon>
        <taxon>Dikarya</taxon>
        <taxon>Ascomycota</taxon>
        <taxon>Pezizomycotina</taxon>
        <taxon>Eurotiomycetes</taxon>
        <taxon>Eurotiomycetidae</taxon>
        <taxon>Eurotiales</taxon>
        <taxon>Aspergillaceae</taxon>
        <taxon>Aspergillus</taxon>
        <taxon>Aspergillus subgen. Fumigati</taxon>
    </lineage>
</organism>
<feature type="signal peptide" evidence="2">
    <location>
        <begin position="1"/>
        <end position="20"/>
    </location>
</feature>
<feature type="chain" id="PRO_5034836782" evidence="2">
    <location>
        <begin position="21"/>
        <end position="558"/>
    </location>
</feature>
<comment type="caution">
    <text evidence="3">The sequence shown here is derived from an EMBL/GenBank/DDBJ whole genome shotgun (WGS) entry which is preliminary data.</text>
</comment>
<evidence type="ECO:0000256" key="2">
    <source>
        <dbReference type="SAM" id="SignalP"/>
    </source>
</evidence>
<evidence type="ECO:0000313" key="4">
    <source>
        <dbReference type="Proteomes" id="UP000641853"/>
    </source>
</evidence>
<dbReference type="EMBL" id="JACBAG010001766">
    <property type="protein sequence ID" value="KAF7182672.1"/>
    <property type="molecule type" value="Genomic_DNA"/>
</dbReference>
<protein>
    <submittedName>
        <fullName evidence="3">Uncharacterized protein</fullName>
    </submittedName>
</protein>
<accession>A0A8H6R2I9</accession>
<proteinExistence type="predicted"/>